<name>A0ABP0KQ91_9DINO</name>
<organism evidence="11 12">
    <name type="scientific">Durusdinium trenchii</name>
    <dbReference type="NCBI Taxonomy" id="1381693"/>
    <lineage>
        <taxon>Eukaryota</taxon>
        <taxon>Sar</taxon>
        <taxon>Alveolata</taxon>
        <taxon>Dinophyceae</taxon>
        <taxon>Suessiales</taxon>
        <taxon>Symbiodiniaceae</taxon>
        <taxon>Durusdinium</taxon>
    </lineage>
</organism>
<evidence type="ECO:0000259" key="10">
    <source>
        <dbReference type="Pfam" id="PF12766"/>
    </source>
</evidence>
<comment type="similarity">
    <text evidence="2">Belongs to the glucose-1-phosphate thymidylyltransferase family.</text>
</comment>
<evidence type="ECO:0000256" key="8">
    <source>
        <dbReference type="ARBA" id="ARBA00049336"/>
    </source>
</evidence>
<feature type="domain" description="Pyridoxamine 5'-phosphate oxidase Alr4036 family FMN-binding" evidence="10">
    <location>
        <begin position="3"/>
        <end position="60"/>
    </location>
</feature>
<evidence type="ECO:0000256" key="3">
    <source>
        <dbReference type="ARBA" id="ARBA00012461"/>
    </source>
</evidence>
<dbReference type="NCBIfam" id="TIGR01207">
    <property type="entry name" value="rmlA"/>
    <property type="match status" value="1"/>
</dbReference>
<keyword evidence="5" id="KW-0548">Nucleotidyltransferase</keyword>
<dbReference type="SUPFAM" id="SSF50475">
    <property type="entry name" value="FMN-binding split barrel"/>
    <property type="match status" value="1"/>
</dbReference>
<protein>
    <recommendedName>
        <fullName evidence="3">glucose-1-phosphate thymidylyltransferase</fullName>
        <ecNumber evidence="3">2.7.7.24</ecNumber>
    </recommendedName>
</protein>
<dbReference type="PANTHER" id="PTHR43532">
    <property type="entry name" value="GLUCOSE-1-PHOSPHATE THYMIDYLYLTRANSFERASE"/>
    <property type="match status" value="1"/>
</dbReference>
<feature type="domain" description="Nucleotidyl transferase" evidence="9">
    <location>
        <begin position="179"/>
        <end position="415"/>
    </location>
</feature>
<comment type="catalytic activity">
    <reaction evidence="8">
        <text>dTTP + alpha-D-glucose 1-phosphate + H(+) = dTDP-alpha-D-glucose + diphosphate</text>
        <dbReference type="Rhea" id="RHEA:15225"/>
        <dbReference type="ChEBI" id="CHEBI:15378"/>
        <dbReference type="ChEBI" id="CHEBI:33019"/>
        <dbReference type="ChEBI" id="CHEBI:37568"/>
        <dbReference type="ChEBI" id="CHEBI:57477"/>
        <dbReference type="ChEBI" id="CHEBI:58601"/>
        <dbReference type="EC" id="2.7.7.24"/>
    </reaction>
</comment>
<keyword evidence="12" id="KW-1185">Reference proteome</keyword>
<dbReference type="InterPro" id="IPR005907">
    <property type="entry name" value="G1P_thy_trans_s"/>
</dbReference>
<evidence type="ECO:0000313" key="12">
    <source>
        <dbReference type="Proteomes" id="UP001642464"/>
    </source>
</evidence>
<evidence type="ECO:0000256" key="1">
    <source>
        <dbReference type="ARBA" id="ARBA00001946"/>
    </source>
</evidence>
<evidence type="ECO:0000256" key="4">
    <source>
        <dbReference type="ARBA" id="ARBA00022679"/>
    </source>
</evidence>
<evidence type="ECO:0000256" key="2">
    <source>
        <dbReference type="ARBA" id="ARBA00010480"/>
    </source>
</evidence>
<dbReference type="Pfam" id="PF00483">
    <property type="entry name" value="NTP_transferase"/>
    <property type="match status" value="1"/>
</dbReference>
<evidence type="ECO:0000259" key="9">
    <source>
        <dbReference type="Pfam" id="PF00483"/>
    </source>
</evidence>
<dbReference type="EC" id="2.7.7.24" evidence="3"/>
<evidence type="ECO:0000256" key="5">
    <source>
        <dbReference type="ARBA" id="ARBA00022695"/>
    </source>
</evidence>
<evidence type="ECO:0000313" key="11">
    <source>
        <dbReference type="EMBL" id="CAK9029022.1"/>
    </source>
</evidence>
<dbReference type="SUPFAM" id="SSF53448">
    <property type="entry name" value="Nucleotide-diphospho-sugar transferases"/>
    <property type="match status" value="1"/>
</dbReference>
<dbReference type="Proteomes" id="UP001642464">
    <property type="component" value="Unassembled WGS sequence"/>
</dbReference>
<comment type="caution">
    <text evidence="11">The sequence shown here is derived from an EMBL/GenBank/DDBJ whole genome shotgun (WGS) entry which is preliminary data.</text>
</comment>
<comment type="cofactor">
    <cofactor evidence="1">
        <name>Mg(2+)</name>
        <dbReference type="ChEBI" id="CHEBI:18420"/>
    </cofactor>
</comment>
<evidence type="ECO:0000256" key="6">
    <source>
        <dbReference type="ARBA" id="ARBA00022723"/>
    </source>
</evidence>
<dbReference type="CDD" id="cd02538">
    <property type="entry name" value="G1P_TT_short"/>
    <property type="match status" value="1"/>
</dbReference>
<dbReference type="InterPro" id="IPR012349">
    <property type="entry name" value="Split_barrel_FMN-bd"/>
</dbReference>
<accession>A0ABP0KQ91</accession>
<keyword evidence="7" id="KW-0460">Magnesium</keyword>
<dbReference type="InterPro" id="IPR029044">
    <property type="entry name" value="Nucleotide-diphossugar_trans"/>
</dbReference>
<dbReference type="Gene3D" id="2.30.110.10">
    <property type="entry name" value="Electron Transport, Fmn-binding Protein, Chain A"/>
    <property type="match status" value="1"/>
</dbReference>
<evidence type="ECO:0000256" key="7">
    <source>
        <dbReference type="ARBA" id="ARBA00022842"/>
    </source>
</evidence>
<sequence>VEVRTVVLREACRTSGRLTCFTDVRSPKVEQLKADRRAAWHFYSRSERVQVIAKGSAEVLTEGEALDRYWEESRTTSRLSYLAPHPPSRPTDVPDPNRAELLLDLESIQPERLESGKRNFAVVQTEITAIDWLAIGTTGNLRARFCYRGQNVRRDLGGVPACRRKGEWMSEQQAATTRKGIILAGGAGTRLHPMTKVVSKQLLPVYDKPMVYYPLSTLLLAGIRQILIISTPYDLPKYQQLLGDGSQLGVRLQYAVQPEPRGLAEAFLIGESFLAGDPACLVLGDNIFYGHDLPVLLRRAGARESGATVFAYRVRDPQRYGVISFDREGQPAEIVEKPAQPQSRYAVTGIYFYDSDVVEIAKEVRPSARGELEITSVNQAYLDRKQLSVELMGRGFAWLDTGTPSSLLQASSFVEAVESRQGQKICVPEEIAWQMGYIGDDDLRSLAQEYGKSDYGAYLTDLLRDDRREPSIRSASAD</sequence>
<proteinExistence type="inferred from homology"/>
<dbReference type="EMBL" id="CAXAMM010012493">
    <property type="protein sequence ID" value="CAK9029022.1"/>
    <property type="molecule type" value="Genomic_DNA"/>
</dbReference>
<dbReference type="Pfam" id="PF12766">
    <property type="entry name" value="Pyridox_oxase_2"/>
    <property type="match status" value="1"/>
</dbReference>
<keyword evidence="4" id="KW-0808">Transferase</keyword>
<keyword evidence="6" id="KW-0479">Metal-binding</keyword>
<gene>
    <name evidence="11" type="ORF">SCF082_LOCUS18608</name>
</gene>
<feature type="non-terminal residue" evidence="11">
    <location>
        <position position="1"/>
    </location>
</feature>
<dbReference type="Gene3D" id="3.90.550.10">
    <property type="entry name" value="Spore Coat Polysaccharide Biosynthesis Protein SpsA, Chain A"/>
    <property type="match status" value="1"/>
</dbReference>
<reference evidence="11 12" key="1">
    <citation type="submission" date="2024-02" db="EMBL/GenBank/DDBJ databases">
        <authorList>
            <person name="Chen Y."/>
            <person name="Shah S."/>
            <person name="Dougan E. K."/>
            <person name="Thang M."/>
            <person name="Chan C."/>
        </authorList>
    </citation>
    <scope>NUCLEOTIDE SEQUENCE [LARGE SCALE GENOMIC DNA]</scope>
</reference>
<dbReference type="InterPro" id="IPR005835">
    <property type="entry name" value="NTP_transferase_dom"/>
</dbReference>
<dbReference type="InterPro" id="IPR024624">
    <property type="entry name" value="Pyridox_Oxase_Alr4036_FMN-bd"/>
</dbReference>
<dbReference type="PANTHER" id="PTHR43532:SF1">
    <property type="entry name" value="GLUCOSE-1-PHOSPHATE THYMIDYLYLTRANSFERASE 1"/>
    <property type="match status" value="1"/>
</dbReference>